<gene>
    <name evidence="2" type="ORF">SAMN05216372_106158</name>
</gene>
<sequence>MVIEGQFLQEHAEHVKRTKSSESLPTFEEVGRQTNLQSALFEQVQSSFDKLTSALEEVMQKNGQDQGLERGILAVAPELKESMQLQTDLFAKRVAHYEEVLNQSPPLSKEDREAVLKSELNFSLYATRLASHIPNALNFAITSAEAIIDKMKQEQPEPAQASSSRDAKPSELAQWEKTLEGLEKLQAELLPEFENSVAQAKLGKVIDELNESSGSVTNQVHAFTVQAFRQMALSGLALGAVNSFTDYALSKWPAAQLVVTPAATALAHDIGTHTLAAAILEVFGGATKPVKGSEVFPAPNKYVSENGTVRPRNEQEMELERENNKKMLTQLKEIQNGHALGSAKGDFKSYLMFFIAQGTRALTFSSINADHPGGATVSSMAGGAAMGGWQGAGGLRDGMLDQEGRRIPAFTMSNNLYDLTQEQRDKKATEDMSLSTRLKGVGSKAMENLNYLDDAKRKAVDSKRAGLTTGWALKQVMEPAIKALENSSPAGKLVGQAAAIATQSPLNLAMFWISTRMSAYAKAAESAPPADGAQERGASKMYERTRGLAHAAANPNQPANKQTAGQGSAARLVTNALDSAQAALNIPAMVVSETLVEPVNQYIAGKVRAGIEHLKAKPEAETTQPRVSEQQPAEEIEMQTSPKRTNPSHDASDRV</sequence>
<protein>
    <recommendedName>
        <fullName evidence="4">Effector protein HopM1</fullName>
    </recommendedName>
</protein>
<proteinExistence type="predicted"/>
<reference evidence="3" key="1">
    <citation type="submission" date="2016-10" db="EMBL/GenBank/DDBJ databases">
        <authorList>
            <person name="Varghese N."/>
            <person name="Submissions S."/>
        </authorList>
    </citation>
    <scope>NUCLEOTIDE SEQUENCE [LARGE SCALE GENOMIC DNA]</scope>
    <source>
        <strain evidence="3">JCM 2783</strain>
    </source>
</reference>
<name>A0A1I1WR31_PSEOC</name>
<evidence type="ECO:0000256" key="1">
    <source>
        <dbReference type="SAM" id="MobiDB-lite"/>
    </source>
</evidence>
<evidence type="ECO:0000313" key="2">
    <source>
        <dbReference type="EMBL" id="SFD97637.1"/>
    </source>
</evidence>
<dbReference type="Proteomes" id="UP000243950">
    <property type="component" value="Unassembled WGS sequence"/>
</dbReference>
<dbReference type="EMBL" id="FOMO01000006">
    <property type="protein sequence ID" value="SFD97637.1"/>
    <property type="molecule type" value="Genomic_DNA"/>
</dbReference>
<evidence type="ECO:0000313" key="3">
    <source>
        <dbReference type="Proteomes" id="UP000243950"/>
    </source>
</evidence>
<evidence type="ECO:0008006" key="4">
    <source>
        <dbReference type="Google" id="ProtNLM"/>
    </source>
</evidence>
<feature type="compositionally biased region" description="Polar residues" evidence="1">
    <location>
        <begin position="621"/>
        <end position="631"/>
    </location>
</feature>
<feature type="region of interest" description="Disordered" evidence="1">
    <location>
        <begin position="614"/>
        <end position="655"/>
    </location>
</feature>
<feature type="compositionally biased region" description="Polar residues" evidence="1">
    <location>
        <begin position="638"/>
        <end position="649"/>
    </location>
</feature>
<organism evidence="2 3">
    <name type="scientific">Pseudomonas straminea</name>
    <dbReference type="NCBI Taxonomy" id="47882"/>
    <lineage>
        <taxon>Bacteria</taxon>
        <taxon>Pseudomonadati</taxon>
        <taxon>Pseudomonadota</taxon>
        <taxon>Gammaproteobacteria</taxon>
        <taxon>Pseudomonadales</taxon>
        <taxon>Pseudomonadaceae</taxon>
        <taxon>Phytopseudomonas</taxon>
    </lineage>
</organism>
<keyword evidence="3" id="KW-1185">Reference proteome</keyword>
<dbReference type="AlphaFoldDB" id="A0A1I1WR31"/>
<accession>A0A1I1WR31</accession>